<dbReference type="PROSITE" id="PS50990">
    <property type="entry name" value="PEPTIDASE_C39"/>
    <property type="match status" value="1"/>
</dbReference>
<dbReference type="Pfam" id="PF03412">
    <property type="entry name" value="Peptidase_C39"/>
    <property type="match status" value="1"/>
</dbReference>
<accession>A0A0S2DPU7</accession>
<name>A0A0S2DPU7_LYSEN</name>
<dbReference type="PATRIC" id="fig|69.6.peg.5208"/>
<dbReference type="CDD" id="cd02423">
    <property type="entry name" value="Peptidase_C39G"/>
    <property type="match status" value="1"/>
</dbReference>
<protein>
    <submittedName>
        <fullName evidence="1">Peptidase, C39 family</fullName>
    </submittedName>
</protein>
<evidence type="ECO:0000313" key="2">
    <source>
        <dbReference type="Proteomes" id="UP000061569"/>
    </source>
</evidence>
<dbReference type="GO" id="GO:0016020">
    <property type="term" value="C:membrane"/>
    <property type="evidence" value="ECO:0007669"/>
    <property type="project" value="InterPro"/>
</dbReference>
<proteinExistence type="predicted"/>
<dbReference type="AlphaFoldDB" id="A0A0S2DPU7"/>
<evidence type="ECO:0000313" key="1">
    <source>
        <dbReference type="EMBL" id="ALN60631.1"/>
    </source>
</evidence>
<dbReference type="GO" id="GO:0005524">
    <property type="term" value="F:ATP binding"/>
    <property type="evidence" value="ECO:0007669"/>
    <property type="project" value="InterPro"/>
</dbReference>
<dbReference type="KEGG" id="lez:GLE_5290"/>
<dbReference type="Gene3D" id="3.90.70.10">
    <property type="entry name" value="Cysteine proteinases"/>
    <property type="match status" value="1"/>
</dbReference>
<organism evidence="1 2">
    <name type="scientific">Lysobacter enzymogenes</name>
    <dbReference type="NCBI Taxonomy" id="69"/>
    <lineage>
        <taxon>Bacteria</taxon>
        <taxon>Pseudomonadati</taxon>
        <taxon>Pseudomonadota</taxon>
        <taxon>Gammaproteobacteria</taxon>
        <taxon>Lysobacterales</taxon>
        <taxon>Lysobacteraceae</taxon>
        <taxon>Lysobacter</taxon>
    </lineage>
</organism>
<dbReference type="InterPro" id="IPR005074">
    <property type="entry name" value="Peptidase_C39"/>
</dbReference>
<dbReference type="EMBL" id="CP013140">
    <property type="protein sequence ID" value="ALN60631.1"/>
    <property type="molecule type" value="Genomic_DNA"/>
</dbReference>
<sequence length="247" mass="26947">MSASPARAASFVIALALAHAGAAPAQPSAAPGERYSAVDLTRLTGATATPLRKPMRSLRDLRYRELLRQRYDFSCGSAALASLLHYGYGLDVDEPALIEKMMAGADPREVVRNGFSMLDMKRYVEGIGMRAHGFRIDAEALYRLQMPVIALLDLRGYRHFVVIKGAAGGRVFVADPALGHRVMPQAEFERGWNGIVLAVVGDRPMRADSYLVGDRSSPALRRRGDALDRATAAPRAAEYALTLSDWF</sequence>
<reference evidence="1 2" key="1">
    <citation type="submission" date="2015-11" db="EMBL/GenBank/DDBJ databases">
        <title>Genome sequences of Lysobacter enzymogenes strain C3 and Lysobacter antibioticus ATCC 29479.</title>
        <authorList>
            <person name="Kobayashi D.Y."/>
        </authorList>
    </citation>
    <scope>NUCLEOTIDE SEQUENCE [LARGE SCALE GENOMIC DNA]</scope>
    <source>
        <strain evidence="1 2">C3</strain>
    </source>
</reference>
<dbReference type="STRING" id="69.GLE_5290"/>
<dbReference type="GO" id="GO:0008233">
    <property type="term" value="F:peptidase activity"/>
    <property type="evidence" value="ECO:0007669"/>
    <property type="project" value="InterPro"/>
</dbReference>
<gene>
    <name evidence="1" type="ORF">GLE_5290</name>
</gene>
<dbReference type="GO" id="GO:0006508">
    <property type="term" value="P:proteolysis"/>
    <property type="evidence" value="ECO:0007669"/>
    <property type="project" value="InterPro"/>
</dbReference>
<dbReference type="Proteomes" id="UP000061569">
    <property type="component" value="Chromosome"/>
</dbReference>